<dbReference type="AlphaFoldDB" id="A0A516GRW6"/>
<dbReference type="KEGG" id="fop:FNB79_09840"/>
<dbReference type="OrthoDB" id="996585at2"/>
<dbReference type="RefSeq" id="WP_143381143.1">
    <property type="nucleotide sequence ID" value="NZ_CP041637.1"/>
</dbReference>
<organism evidence="1 2">
    <name type="scientific">Formosa sediminum</name>
    <dbReference type="NCBI Taxonomy" id="2594004"/>
    <lineage>
        <taxon>Bacteria</taxon>
        <taxon>Pseudomonadati</taxon>
        <taxon>Bacteroidota</taxon>
        <taxon>Flavobacteriia</taxon>
        <taxon>Flavobacteriales</taxon>
        <taxon>Flavobacteriaceae</taxon>
        <taxon>Formosa</taxon>
    </lineage>
</organism>
<reference evidence="1 2" key="1">
    <citation type="submission" date="2019-07" db="EMBL/GenBank/DDBJ databases">
        <title>Genome sequencing for Formosa sp. PS13.</title>
        <authorList>
            <person name="Park S.-J."/>
        </authorList>
    </citation>
    <scope>NUCLEOTIDE SEQUENCE [LARGE SCALE GENOMIC DNA]</scope>
    <source>
        <strain evidence="1 2">PS13</strain>
    </source>
</reference>
<evidence type="ECO:0000313" key="1">
    <source>
        <dbReference type="EMBL" id="QDO94258.1"/>
    </source>
</evidence>
<accession>A0A516GRW6</accession>
<dbReference type="Proteomes" id="UP000319209">
    <property type="component" value="Chromosome"/>
</dbReference>
<dbReference type="EMBL" id="CP041637">
    <property type="protein sequence ID" value="QDO94258.1"/>
    <property type="molecule type" value="Genomic_DNA"/>
</dbReference>
<protein>
    <submittedName>
        <fullName evidence="1">Uncharacterized protein</fullName>
    </submittedName>
</protein>
<sequence>MLFRGFLYRISVNYLEVDTRNNITLTDKKLIKEIDNRTSDKILSIEEIIELSNKITSEKLDFTFNKVSSNPNLICELEKANCIGYSSLFNSVGNYIVEKQNLTEKYEFRHLIGKLEFFGLDIHKLFNSPFFKDHDFNEVRNKQTNEKKYVDPSLRDYLRIENIKSE</sequence>
<proteinExistence type="predicted"/>
<keyword evidence="2" id="KW-1185">Reference proteome</keyword>
<evidence type="ECO:0000313" key="2">
    <source>
        <dbReference type="Proteomes" id="UP000319209"/>
    </source>
</evidence>
<name>A0A516GRW6_9FLAO</name>
<gene>
    <name evidence="1" type="ORF">FNB79_09840</name>
</gene>